<dbReference type="GO" id="GO:0046872">
    <property type="term" value="F:metal ion binding"/>
    <property type="evidence" value="ECO:0007669"/>
    <property type="project" value="UniProtKB-KW"/>
</dbReference>
<gene>
    <name evidence="9" type="primary">MFB16.14</name>
    <name evidence="9" type="synonym">MFB16_14</name>
    <name evidence="8 9" type="ordered locus">At5g50740</name>
</gene>
<evidence type="ECO:0000313" key="10">
    <source>
        <dbReference type="Proteomes" id="UP000006548"/>
    </source>
</evidence>
<reference evidence="9" key="2">
    <citation type="submission" date="2011-02" db="EMBL/GenBank/DDBJ databases">
        <authorList>
            <consortium name="TAIR"/>
            <person name="Swarbreck D."/>
            <person name="Lamesch P."/>
            <person name="Wilks C."/>
            <person name="Huala E."/>
        </authorList>
    </citation>
    <scope>NUCLEOTIDE SEQUENCE</scope>
</reference>
<dbReference type="PANTHER" id="PTHR46195">
    <property type="entry name" value="HEAVY METAL-ASSOCIATED ISOPRENYLATED PLANT PROTEIN 7"/>
    <property type="match status" value="1"/>
</dbReference>
<feature type="region of interest" description="Disordered" evidence="6">
    <location>
        <begin position="88"/>
        <end position="120"/>
    </location>
</feature>
<dbReference type="Gene3D" id="3.30.70.100">
    <property type="match status" value="2"/>
</dbReference>
<evidence type="ECO:0000256" key="5">
    <source>
        <dbReference type="ARBA" id="ARBA00024045"/>
    </source>
</evidence>
<dbReference type="Araport" id="AT5G50740"/>
<dbReference type="Pfam" id="PF00403">
    <property type="entry name" value="HMA"/>
    <property type="match status" value="2"/>
</dbReference>
<feature type="domain" description="HMA" evidence="7">
    <location>
        <begin position="26"/>
        <end position="90"/>
    </location>
</feature>
<dbReference type="RefSeq" id="NP_001331136.1">
    <property type="nucleotide sequence ID" value="NM_001344907.1"/>
</dbReference>
<name>F4KAE6_ARATH</name>
<evidence type="ECO:0000259" key="7">
    <source>
        <dbReference type="PROSITE" id="PS50846"/>
    </source>
</evidence>
<dbReference type="PROSITE" id="PS50846">
    <property type="entry name" value="HMA_2"/>
    <property type="match status" value="2"/>
</dbReference>
<feature type="compositionally biased region" description="Basic and acidic residues" evidence="6">
    <location>
        <begin position="101"/>
        <end position="120"/>
    </location>
</feature>
<dbReference type="PANTHER" id="PTHR46195:SF15">
    <property type="entry name" value="HEAVY METAL TRANSPORT_DETOXIFICATION SUPERFAMILY PROTEIN"/>
    <property type="match status" value="1"/>
</dbReference>
<protein>
    <submittedName>
        <fullName evidence="9">Heavy metal transport/detoxification superfamily protein</fullName>
    </submittedName>
</protein>
<dbReference type="TAIR" id="AT5G50740"/>
<sequence>MEEKKSEEPQAKSEDKKPEEEKKKEPQEIVLKIFMHCEGCAKKIHRCLKGFEGVEDVTTDCKTSKVVVKGEKADPLKVLQRLQRKSHRQVELISPIPEPKPVSDEPEKKEKEKPKPEEKKEEVVTVVLRVHMHCEACAMEIQKRIMRMKGVESVEPDFKASQVSVKGVFTPEKLVEFIYKRIGKHAAVVKQDPPPKPPEKEKETKDKDEKKKEEGQPKEGKEAKENGGGGGAKGDGAAAEEGNKVVDLKKNEYQYQPPRYPVEMFAYPPQIFSDENPNACTII</sequence>
<dbReference type="InterPro" id="IPR036163">
    <property type="entry name" value="HMA_dom_sf"/>
</dbReference>
<keyword evidence="10" id="KW-1185">Reference proteome</keyword>
<evidence type="ECO:0000256" key="1">
    <source>
        <dbReference type="ARBA" id="ARBA00022481"/>
    </source>
</evidence>
<dbReference type="SUPFAM" id="SSF55008">
    <property type="entry name" value="HMA, heavy metal-associated domain"/>
    <property type="match status" value="2"/>
</dbReference>
<keyword evidence="2" id="KW-0479">Metal-binding</keyword>
<dbReference type="InterPro" id="IPR044577">
    <property type="entry name" value="HIPP4/7/8/17/18/19"/>
</dbReference>
<evidence type="ECO:0000256" key="4">
    <source>
        <dbReference type="ARBA" id="ARBA00023289"/>
    </source>
</evidence>
<evidence type="ECO:0000256" key="2">
    <source>
        <dbReference type="ARBA" id="ARBA00022723"/>
    </source>
</evidence>
<evidence type="ECO:0000256" key="3">
    <source>
        <dbReference type="ARBA" id="ARBA00023288"/>
    </source>
</evidence>
<evidence type="ECO:0007829" key="12">
    <source>
        <dbReference type="ProteomicsDB" id="F4KAE6"/>
    </source>
</evidence>
<feature type="domain" description="HMA" evidence="7">
    <location>
        <begin position="123"/>
        <end position="187"/>
    </location>
</feature>
<comment type="similarity">
    <text evidence="5">Belongs to the HIPP family.</text>
</comment>
<keyword evidence="11 12" id="KW-1267">Proteomics identification</keyword>
<dbReference type="AlphaFoldDB" id="F4KAE6"/>
<dbReference type="Proteomes" id="UP000006548">
    <property type="component" value="Chromosome 5"/>
</dbReference>
<reference evidence="10" key="4">
    <citation type="journal article" date="2017" name="Plant J.">
        <title>Araport11: a complete reannotation of the Arabidopsis thaliana reference genome.</title>
        <authorList>
            <person name="Cheng C.Y."/>
            <person name="Krishnakumar V."/>
            <person name="Chan A.P."/>
            <person name="Thibaud-Nissen F."/>
            <person name="Schobel S."/>
            <person name="Town C.D."/>
        </authorList>
    </citation>
    <scope>GENOME REANNOTATION</scope>
    <source>
        <strain evidence="10">cv. Columbia</strain>
    </source>
</reference>
<dbReference type="EMBL" id="CP002688">
    <property type="protein sequence ID" value="ANM69465.1"/>
    <property type="molecule type" value="Genomic_DNA"/>
</dbReference>
<organism evidence="9 10">
    <name type="scientific">Arabidopsis thaliana</name>
    <name type="common">Mouse-ear cress</name>
    <dbReference type="NCBI Taxonomy" id="3702"/>
    <lineage>
        <taxon>Eukaryota</taxon>
        <taxon>Viridiplantae</taxon>
        <taxon>Streptophyta</taxon>
        <taxon>Embryophyta</taxon>
        <taxon>Tracheophyta</taxon>
        <taxon>Spermatophyta</taxon>
        <taxon>Magnoliopsida</taxon>
        <taxon>eudicotyledons</taxon>
        <taxon>Gunneridae</taxon>
        <taxon>Pentapetalae</taxon>
        <taxon>rosids</taxon>
        <taxon>malvids</taxon>
        <taxon>Brassicales</taxon>
        <taxon>Brassicaceae</taxon>
        <taxon>Camelineae</taxon>
        <taxon>Arabidopsis</taxon>
    </lineage>
</organism>
<evidence type="ECO:0000313" key="8">
    <source>
        <dbReference type="Araport" id="AT5G50740"/>
    </source>
</evidence>
<reference evidence="9 10" key="1">
    <citation type="journal article" date="2000" name="Nature">
        <title>Sequence and analysis of chromosome 5 of the plant Arabidopsis thaliana.</title>
        <authorList>
            <consortium name="Kazusa DNA Research Institute"/>
            <consortium name="Cold Spring Harbor and Washington University in St Louis Sequencing Consortium"/>
            <consortium name="European Union Arabidopsis Genome Sequencing Consortium"/>
            <person name="Tabata S."/>
            <person name="Kaneko T."/>
            <person name="Nakamura Y."/>
            <person name="Kotani H."/>
            <person name="Kato T."/>
            <person name="Asamizu E."/>
            <person name="Miyajima N."/>
            <person name="Sasamoto S."/>
            <person name="Kimura T."/>
            <person name="Hosouchi T."/>
            <person name="Kawashima K."/>
            <person name="Kohara M."/>
            <person name="Matsumoto M."/>
            <person name="Matsuno A."/>
            <person name="Muraki A."/>
            <person name="Nakayama S."/>
            <person name="Nakazaki N."/>
            <person name="Naruo K."/>
            <person name="Okumura S."/>
            <person name="Shinpo S."/>
            <person name="Takeuchi C."/>
            <person name="Wada T."/>
            <person name="Watanabe A."/>
            <person name="Yamada M."/>
            <person name="Yasuda M."/>
            <person name="Sato S."/>
            <person name="de la Bastide M."/>
            <person name="Huang E."/>
            <person name="Spiegel L."/>
            <person name="Gnoj L."/>
            <person name="O'Shaughnessy A."/>
            <person name="Preston R."/>
            <person name="Habermann K."/>
            <person name="Murray J."/>
            <person name="Johnson D."/>
            <person name="Rohlfing T."/>
            <person name="Nelson J."/>
            <person name="Stoneking T."/>
            <person name="Pepin K."/>
            <person name="Spieth J."/>
            <person name="Sekhon M."/>
            <person name="Armstrong J."/>
            <person name="Becker M."/>
            <person name="Belter E."/>
            <person name="Cordum H."/>
            <person name="Cordes M."/>
            <person name="Courtney L."/>
            <person name="Courtney W."/>
            <person name="Dante M."/>
            <person name="Du H."/>
            <person name="Edwards J."/>
            <person name="Fryman J."/>
            <person name="Haakensen B."/>
            <person name="Lamar E."/>
            <person name="Latreille P."/>
            <person name="Leonard S."/>
            <person name="Meyer R."/>
            <person name="Mulvaney E."/>
            <person name="Ozersky P."/>
            <person name="Riley A."/>
            <person name="Strowmatt C."/>
            <person name="Wagner-McPherson C."/>
            <person name="Wollam A."/>
            <person name="Yoakum M."/>
            <person name="Bell M."/>
            <person name="Dedhia N."/>
            <person name="Parnell L."/>
            <person name="Shah R."/>
            <person name="Rodriguez M."/>
            <person name="See L.H."/>
            <person name="Vil D."/>
            <person name="Baker J."/>
            <person name="Kirchoff K."/>
            <person name="Toth K."/>
            <person name="King L."/>
            <person name="Bahret A."/>
            <person name="Miller B."/>
            <person name="Marra M."/>
            <person name="Martienssen R."/>
            <person name="McCombie W.R."/>
            <person name="Wilson R.K."/>
            <person name="Murphy G."/>
            <person name="Bancroft I."/>
            <person name="Volckaert G."/>
            <person name="Wambutt R."/>
            <person name="Dusterhoft A."/>
            <person name="Stiekema W."/>
            <person name="Pohl T."/>
            <person name="Entian K.D."/>
            <person name="Terryn N."/>
            <person name="Hartley N."/>
            <person name="Bent E."/>
            <person name="Johnson S."/>
            <person name="Langham S.A."/>
            <person name="McCullagh B."/>
            <person name="Robben J."/>
            <person name="Grymonprez B."/>
            <person name="Zimmermann W."/>
            <person name="Ramsperger U."/>
            <person name="Wedler H."/>
            <person name="Balke K."/>
            <person name="Wedler E."/>
            <person name="Peters S."/>
            <person name="van Staveren M."/>
            <person name="Dirkse W."/>
            <person name="Mooijman P."/>
            <person name="Lankhorst R.K."/>
            <person name="Weitzenegger T."/>
            <person name="Bothe G."/>
            <person name="Rose M."/>
            <person name="Hauf J."/>
            <person name="Berneiser S."/>
            <person name="Hempel S."/>
            <person name="Feldpausch M."/>
            <person name="Lamberth S."/>
            <person name="Villarroel R."/>
            <person name="Gielen J."/>
            <person name="Ardiles W."/>
            <person name="Bents O."/>
            <person name="Lemcke K."/>
            <person name="Kolesov G."/>
            <person name="Mayer K."/>
            <person name="Rudd S."/>
            <person name="Schoof H."/>
            <person name="Schueller C."/>
            <person name="Zaccaria P."/>
            <person name="Mewes H.W."/>
            <person name="Bevan M."/>
            <person name="Fransz P."/>
        </authorList>
    </citation>
    <scope>NUCLEOTIDE SEQUENCE [LARGE SCALE GENOMIC DNA]</scope>
    <source>
        <strain evidence="10">cv. Columbia</strain>
    </source>
</reference>
<dbReference type="RefSeq" id="NP_199887.2">
    <property type="nucleotide sequence ID" value="NM_124452.3"/>
</dbReference>
<accession>F4KAE6</accession>
<reference evidence="9" key="3">
    <citation type="submission" date="2016-05" db="EMBL/GenBank/DDBJ databases">
        <authorList>
            <person name="Krishnakumar V."/>
            <person name="Cheng C.-Y."/>
            <person name="Chan A.P."/>
            <person name="Schobel S."/>
            <person name="Kim M."/>
            <person name="Ferlanti E.S."/>
            <person name="Belyaeva I."/>
            <person name="Rosen B.D."/>
            <person name="Micklem G."/>
            <person name="Miller J.R."/>
            <person name="Vaughn M."/>
            <person name="Town C.D."/>
        </authorList>
    </citation>
    <scope>NUCLEOTIDE SEQUENCE</scope>
</reference>
<dbReference type="InterPro" id="IPR006121">
    <property type="entry name" value="HMA_dom"/>
</dbReference>
<dbReference type="ProteomicsDB" id="182997"/>
<dbReference type="GeneID" id="835146"/>
<dbReference type="EMBL" id="CP002688">
    <property type="protein sequence ID" value="AED95984.1"/>
    <property type="molecule type" value="Genomic_DNA"/>
</dbReference>
<evidence type="ECO:0000313" key="9">
    <source>
        <dbReference type="EMBL" id="AED95984.1"/>
    </source>
</evidence>
<dbReference type="OMA" id="AHEMFAY"/>
<keyword evidence="3" id="KW-0449">Lipoprotein</keyword>
<evidence type="ECO:0000256" key="6">
    <source>
        <dbReference type="SAM" id="MobiDB-lite"/>
    </source>
</evidence>
<dbReference type="ExpressionAtlas" id="F4KAE6">
    <property type="expression patterns" value="baseline and differential"/>
</dbReference>
<feature type="region of interest" description="Disordered" evidence="6">
    <location>
        <begin position="188"/>
        <end position="245"/>
    </location>
</feature>
<keyword evidence="4" id="KW-0636">Prenylation</keyword>
<keyword evidence="1" id="KW-0488">Methylation</keyword>
<proteinExistence type="evidence at protein level"/>
<evidence type="ECO:0007829" key="11">
    <source>
        <dbReference type="PeptideAtlas" id="F4KAE6"/>
    </source>
</evidence>
<feature type="compositionally biased region" description="Basic and acidic residues" evidence="6">
    <location>
        <begin position="197"/>
        <end position="225"/>
    </location>
</feature>
<dbReference type="CDD" id="cd00371">
    <property type="entry name" value="HMA"/>
    <property type="match status" value="2"/>
</dbReference>
<feature type="region of interest" description="Disordered" evidence="6">
    <location>
        <begin position="1"/>
        <end position="25"/>
    </location>
</feature>
<dbReference type="SMR" id="F4KAE6"/>